<evidence type="ECO:0000259" key="1">
    <source>
        <dbReference type="Pfam" id="PF07727"/>
    </source>
</evidence>
<reference evidence="2" key="1">
    <citation type="submission" date="2025-08" db="UniProtKB">
        <authorList>
            <consortium name="RefSeq"/>
        </authorList>
    </citation>
    <scope>IDENTIFICATION</scope>
</reference>
<gene>
    <name evidence="2" type="primary">LOC107823948</name>
</gene>
<proteinExistence type="predicted"/>
<accession>A0A1S4CYE2</accession>
<dbReference type="SUPFAM" id="SSF56672">
    <property type="entry name" value="DNA/RNA polymerases"/>
    <property type="match status" value="1"/>
</dbReference>
<protein>
    <submittedName>
        <fullName evidence="2">Uncharacterized mitochondrial protein AtMg00810-like</fullName>
    </submittedName>
</protein>
<dbReference type="RefSeq" id="XP_016506146.1">
    <property type="nucleotide sequence ID" value="XM_016650660.1"/>
</dbReference>
<dbReference type="OMA" id="GCKFQSA"/>
<feature type="domain" description="Reverse transcriptase Ty1/copia-type" evidence="1">
    <location>
        <begin position="12"/>
        <end position="100"/>
    </location>
</feature>
<dbReference type="CDD" id="cd09272">
    <property type="entry name" value="RNase_HI_RT_Ty1"/>
    <property type="match status" value="1"/>
</dbReference>
<dbReference type="AlphaFoldDB" id="A0A1S4CYE2"/>
<organism evidence="2">
    <name type="scientific">Nicotiana tabacum</name>
    <name type="common">Common tobacco</name>
    <dbReference type="NCBI Taxonomy" id="4097"/>
    <lineage>
        <taxon>Eukaryota</taxon>
        <taxon>Viridiplantae</taxon>
        <taxon>Streptophyta</taxon>
        <taxon>Embryophyta</taxon>
        <taxon>Tracheophyta</taxon>
        <taxon>Spermatophyta</taxon>
        <taxon>Magnoliopsida</taxon>
        <taxon>eudicotyledons</taxon>
        <taxon>Gunneridae</taxon>
        <taxon>Pentapetalae</taxon>
        <taxon>asterids</taxon>
        <taxon>lamiids</taxon>
        <taxon>Solanales</taxon>
        <taxon>Solanaceae</taxon>
        <taxon>Nicotianoideae</taxon>
        <taxon>Nicotianeae</taxon>
        <taxon>Nicotiana</taxon>
    </lineage>
</organism>
<dbReference type="KEGG" id="nta:107823948"/>
<dbReference type="STRING" id="4097.A0A1S4CYE2"/>
<dbReference type="InterPro" id="IPR043502">
    <property type="entry name" value="DNA/RNA_pol_sf"/>
</dbReference>
<dbReference type="InterPro" id="IPR013103">
    <property type="entry name" value="RVT_2"/>
</dbReference>
<dbReference type="PANTHER" id="PTHR11439">
    <property type="entry name" value="GAG-POL-RELATED RETROTRANSPOSON"/>
    <property type="match status" value="1"/>
</dbReference>
<name>A0A1S4CYE2_TOBAC</name>
<dbReference type="Pfam" id="PF07727">
    <property type="entry name" value="RVT_2"/>
    <property type="match status" value="1"/>
</dbReference>
<dbReference type="PaxDb" id="4097-A0A1S4CYE2"/>
<dbReference type="OrthoDB" id="1931024at2759"/>
<evidence type="ECO:0000313" key="2">
    <source>
        <dbReference type="RefSeq" id="XP_016506146.1"/>
    </source>
</evidence>
<dbReference type="PANTHER" id="PTHR11439:SF450">
    <property type="entry name" value="REVERSE TRANSCRIPTASE TY1_COPIA-TYPE DOMAIN-CONTAINING PROTEIN"/>
    <property type="match status" value="1"/>
</dbReference>
<sequence>MVYEASSISRGHWFFPSETNTSLFVYQADGIVAYLLVYVDDIILTGSHPSFLSDIISKLGGEFSIHDLGSLSFFLGVEVKYTARGLLLSQQQYISNLITRTVGALQYVTLTRPDLTFVVNKVCQFMHSPSLNQWDAVKPSPGLSLQAFTDSDWASSLDDRKSTGGYAIFLGNTLVSWSSKKQRIVARSSTESEYKALADATAEISWLQSLLFELGIPLPTPPVLWCDNLGAAYPSINPVFHARTKHV</sequence>